<gene>
    <name evidence="2" type="ORF">CH339_14760</name>
</gene>
<keyword evidence="1" id="KW-0812">Transmembrane</keyword>
<dbReference type="Proteomes" id="UP000249299">
    <property type="component" value="Unassembled WGS sequence"/>
</dbReference>
<name>A0A327JK29_9HYPH</name>
<evidence type="ECO:0000313" key="3">
    <source>
        <dbReference type="Proteomes" id="UP000249299"/>
    </source>
</evidence>
<dbReference type="EMBL" id="NPEV01000033">
    <property type="protein sequence ID" value="RAI26245.1"/>
    <property type="molecule type" value="Genomic_DNA"/>
</dbReference>
<sequence>MNIRRFLDDYSWLLGALVVAILFALAKFGTGFFSDVFNNFADRKWWADNVLAFVIFTALVGTVMNLQQTAREKRRRTQYEGWKLLMRDHRGEEHAQEMFWQEVERFLDSAFERWKFVKSLSSGAYWIVLPTIDAAEEEETNWVSVSRAEKTIIVDFERAIAFEHAVMSSNRNRPS</sequence>
<feature type="transmembrane region" description="Helical" evidence="1">
    <location>
        <begin position="12"/>
        <end position="33"/>
    </location>
</feature>
<dbReference type="RefSeq" id="WP_111435143.1">
    <property type="nucleotide sequence ID" value="NZ_JACIGG010000006.1"/>
</dbReference>
<comment type="caution">
    <text evidence="2">The sequence shown here is derived from an EMBL/GenBank/DDBJ whole genome shotgun (WGS) entry which is preliminary data.</text>
</comment>
<dbReference type="AlphaFoldDB" id="A0A327JK29"/>
<organism evidence="2 3">
    <name type="scientific">Rhodobium orientis</name>
    <dbReference type="NCBI Taxonomy" id="34017"/>
    <lineage>
        <taxon>Bacteria</taxon>
        <taxon>Pseudomonadati</taxon>
        <taxon>Pseudomonadota</taxon>
        <taxon>Alphaproteobacteria</taxon>
        <taxon>Hyphomicrobiales</taxon>
        <taxon>Rhodobiaceae</taxon>
        <taxon>Rhodobium</taxon>
    </lineage>
</organism>
<accession>A0A327JK29</accession>
<reference evidence="2 3" key="1">
    <citation type="submission" date="2017-07" db="EMBL/GenBank/DDBJ databases">
        <title>Draft Genome Sequences of Select Purple Nonsulfur Bacteria.</title>
        <authorList>
            <person name="Lasarre B."/>
            <person name="Mckinlay J.B."/>
        </authorList>
    </citation>
    <scope>NUCLEOTIDE SEQUENCE [LARGE SCALE GENOMIC DNA]</scope>
    <source>
        <strain evidence="2 3">DSM 11290</strain>
    </source>
</reference>
<feature type="transmembrane region" description="Helical" evidence="1">
    <location>
        <begin position="45"/>
        <end position="66"/>
    </location>
</feature>
<evidence type="ECO:0000313" key="2">
    <source>
        <dbReference type="EMBL" id="RAI26245.1"/>
    </source>
</evidence>
<protein>
    <submittedName>
        <fullName evidence="2">Uncharacterized protein</fullName>
    </submittedName>
</protein>
<keyword evidence="1" id="KW-0472">Membrane</keyword>
<keyword evidence="1" id="KW-1133">Transmembrane helix</keyword>
<keyword evidence="3" id="KW-1185">Reference proteome</keyword>
<evidence type="ECO:0000256" key="1">
    <source>
        <dbReference type="SAM" id="Phobius"/>
    </source>
</evidence>
<proteinExistence type="predicted"/>